<dbReference type="FunFam" id="3.80.10.10:FF:000034">
    <property type="entry name" value="Ras suppressor protein 1"/>
    <property type="match status" value="1"/>
</dbReference>
<dbReference type="STRING" id="29170.A0A368GAY3"/>
<keyword evidence="2" id="KW-0677">Repeat</keyword>
<evidence type="ECO:0000256" key="1">
    <source>
        <dbReference type="ARBA" id="ARBA00022614"/>
    </source>
</evidence>
<dbReference type="InterPro" id="IPR032675">
    <property type="entry name" value="LRR_dom_sf"/>
</dbReference>
<dbReference type="OrthoDB" id="676979at2759"/>
<keyword evidence="1" id="KW-0433">Leucine-rich repeat</keyword>
<dbReference type="PROSITE" id="PS51450">
    <property type="entry name" value="LRR"/>
    <property type="match status" value="2"/>
</dbReference>
<dbReference type="EMBL" id="JOJR01000299">
    <property type="protein sequence ID" value="RCN40155.1"/>
    <property type="molecule type" value="Genomic_DNA"/>
</dbReference>
<dbReference type="Proteomes" id="UP000252519">
    <property type="component" value="Unassembled WGS sequence"/>
</dbReference>
<dbReference type="Gene3D" id="3.80.10.10">
    <property type="entry name" value="Ribonuclease Inhibitor"/>
    <property type="match status" value="2"/>
</dbReference>
<evidence type="ECO:0000256" key="3">
    <source>
        <dbReference type="SAM" id="MobiDB-lite"/>
    </source>
</evidence>
<comment type="caution">
    <text evidence="5">The sequence shown here is derived from an EMBL/GenBank/DDBJ whole genome shotgun (WGS) entry which is preliminary data.</text>
</comment>
<protein>
    <submittedName>
        <fullName evidence="5">Leucine Rich repeat-containing domain protein</fullName>
    </submittedName>
</protein>
<dbReference type="GO" id="GO:0005737">
    <property type="term" value="C:cytoplasm"/>
    <property type="evidence" value="ECO:0007669"/>
    <property type="project" value="TreeGrafter"/>
</dbReference>
<feature type="compositionally biased region" description="Basic residues" evidence="3">
    <location>
        <begin position="307"/>
        <end position="319"/>
    </location>
</feature>
<organism evidence="5 6">
    <name type="scientific">Ancylostoma caninum</name>
    <name type="common">Dog hookworm</name>
    <dbReference type="NCBI Taxonomy" id="29170"/>
    <lineage>
        <taxon>Eukaryota</taxon>
        <taxon>Metazoa</taxon>
        <taxon>Ecdysozoa</taxon>
        <taxon>Nematoda</taxon>
        <taxon>Chromadorea</taxon>
        <taxon>Rhabditida</taxon>
        <taxon>Rhabditina</taxon>
        <taxon>Rhabditomorpha</taxon>
        <taxon>Strongyloidea</taxon>
        <taxon>Ancylostomatidae</taxon>
        <taxon>Ancylostomatinae</taxon>
        <taxon>Ancylostoma</taxon>
    </lineage>
</organism>
<dbReference type="PANTHER" id="PTHR48051">
    <property type="match status" value="1"/>
</dbReference>
<dbReference type="InterPro" id="IPR050216">
    <property type="entry name" value="LRR_domain-containing"/>
</dbReference>
<reference evidence="5 6" key="1">
    <citation type="submission" date="2014-10" db="EMBL/GenBank/DDBJ databases">
        <title>Draft genome of the hookworm Ancylostoma caninum.</title>
        <authorList>
            <person name="Mitreva M."/>
        </authorList>
    </citation>
    <scope>NUCLEOTIDE SEQUENCE [LARGE SCALE GENOMIC DNA]</scope>
    <source>
        <strain evidence="5 6">Baltimore</strain>
    </source>
</reference>
<sequence>MHADCLNILLSSERLFLQNTGATLPTSAIHFSCRSSCSLQLFSESQIHNLQISMPKEKKKDEPNTELEHVDRNISSLNAIPRLFEMTYLTRLTLSHNKLTSIPPNIADLENLQVLTLWNNQIEELPSSISSLSKLRILNVGMNRLSVLPRGFGSFKSLEILDLTYNNLNERSLPGNFFFIDTLRALYLGDNDFELLPGDVMHLRNLQILVLRDNDLLAIPREIGHLNNLKELHVQGNRLTILPPELGQLDLIGNKQVLRLEHNPWVPSIQEQFDARGAQGVMDFIRSEQYKYFYGRQEIAAGPVPPKRNKDKKLSRKTHQPQCGS</sequence>
<dbReference type="Pfam" id="PF13855">
    <property type="entry name" value="LRR_8"/>
    <property type="match status" value="1"/>
</dbReference>
<evidence type="ECO:0000256" key="2">
    <source>
        <dbReference type="ARBA" id="ARBA00022737"/>
    </source>
</evidence>
<dbReference type="AlphaFoldDB" id="A0A368GAY3"/>
<dbReference type="InterPro" id="IPR055414">
    <property type="entry name" value="LRR_R13L4/SHOC2-like"/>
</dbReference>
<evidence type="ECO:0000259" key="4">
    <source>
        <dbReference type="Pfam" id="PF23598"/>
    </source>
</evidence>
<dbReference type="Pfam" id="PF23598">
    <property type="entry name" value="LRR_14"/>
    <property type="match status" value="1"/>
</dbReference>
<gene>
    <name evidence="5" type="ORF">ANCCAN_13891</name>
</gene>
<dbReference type="SMART" id="SM00364">
    <property type="entry name" value="LRR_BAC"/>
    <property type="match status" value="4"/>
</dbReference>
<dbReference type="SMART" id="SM00369">
    <property type="entry name" value="LRR_TYP"/>
    <property type="match status" value="6"/>
</dbReference>
<feature type="region of interest" description="Disordered" evidence="3">
    <location>
        <begin position="301"/>
        <end position="325"/>
    </location>
</feature>
<accession>A0A368GAY3</accession>
<evidence type="ECO:0000313" key="6">
    <source>
        <dbReference type="Proteomes" id="UP000252519"/>
    </source>
</evidence>
<evidence type="ECO:0000313" key="5">
    <source>
        <dbReference type="EMBL" id="RCN40155.1"/>
    </source>
</evidence>
<dbReference type="SUPFAM" id="SSF52058">
    <property type="entry name" value="L domain-like"/>
    <property type="match status" value="1"/>
</dbReference>
<dbReference type="InterPro" id="IPR003591">
    <property type="entry name" value="Leu-rich_rpt_typical-subtyp"/>
</dbReference>
<dbReference type="InterPro" id="IPR001611">
    <property type="entry name" value="Leu-rich_rpt"/>
</dbReference>
<feature type="domain" description="Disease resistance R13L4/SHOC-2-like LRR" evidence="4">
    <location>
        <begin position="73"/>
        <end position="164"/>
    </location>
</feature>
<dbReference type="PANTHER" id="PTHR48051:SF1">
    <property type="entry name" value="RAS SUPPRESSOR PROTEIN 1"/>
    <property type="match status" value="1"/>
</dbReference>
<name>A0A368GAY3_ANCCA</name>
<proteinExistence type="predicted"/>
<keyword evidence="6" id="KW-1185">Reference proteome</keyword>